<evidence type="ECO:0000256" key="1">
    <source>
        <dbReference type="SAM" id="SignalP"/>
    </source>
</evidence>
<accession>A0A915CGZ5</accession>
<feature type="chain" id="PRO_5036834646" evidence="1">
    <location>
        <begin position="23"/>
        <end position="61"/>
    </location>
</feature>
<name>A0A915CGZ5_PARUN</name>
<organism evidence="2 3">
    <name type="scientific">Parascaris univalens</name>
    <name type="common">Nematode worm</name>
    <dbReference type="NCBI Taxonomy" id="6257"/>
    <lineage>
        <taxon>Eukaryota</taxon>
        <taxon>Metazoa</taxon>
        <taxon>Ecdysozoa</taxon>
        <taxon>Nematoda</taxon>
        <taxon>Chromadorea</taxon>
        <taxon>Rhabditida</taxon>
        <taxon>Spirurina</taxon>
        <taxon>Ascaridomorpha</taxon>
        <taxon>Ascaridoidea</taxon>
        <taxon>Ascarididae</taxon>
        <taxon>Parascaris</taxon>
    </lineage>
</organism>
<dbReference type="WBParaSite" id="PgR151_g013_t03">
    <property type="protein sequence ID" value="PgR151_g013_t03"/>
    <property type="gene ID" value="PgR151_g013"/>
</dbReference>
<dbReference type="AlphaFoldDB" id="A0A915CGZ5"/>
<keyword evidence="2" id="KW-1185">Reference proteome</keyword>
<proteinExistence type="predicted"/>
<protein>
    <submittedName>
        <fullName evidence="3">Alpha-2-macroglobulin RAP C-terminal domain-containing protein</fullName>
    </submittedName>
</protein>
<reference evidence="3" key="1">
    <citation type="submission" date="2022-11" db="UniProtKB">
        <authorList>
            <consortium name="WormBaseParasite"/>
        </authorList>
    </citation>
    <scope>IDENTIFICATION</scope>
</reference>
<evidence type="ECO:0000313" key="2">
    <source>
        <dbReference type="Proteomes" id="UP000887569"/>
    </source>
</evidence>
<feature type="signal peptide" evidence="1">
    <location>
        <begin position="1"/>
        <end position="22"/>
    </location>
</feature>
<sequence length="61" mass="6934">MYCNFHLSLYVTSLTILCAVYAESERSVVADLSPFRTNKINFVWAKAVSHVADKNAIKRIK</sequence>
<keyword evidence="1" id="KW-0732">Signal</keyword>
<evidence type="ECO:0000313" key="3">
    <source>
        <dbReference type="WBParaSite" id="PgR151_g013_t03"/>
    </source>
</evidence>
<dbReference type="Proteomes" id="UP000887569">
    <property type="component" value="Unplaced"/>
</dbReference>